<dbReference type="InterPro" id="IPR000182">
    <property type="entry name" value="GNAT_dom"/>
</dbReference>
<keyword evidence="2" id="KW-0808">Transferase</keyword>
<dbReference type="InterPro" id="IPR016181">
    <property type="entry name" value="Acyl_CoA_acyltransferase"/>
</dbReference>
<dbReference type="EC" id="2.3.1.-" evidence="2"/>
<dbReference type="Proteomes" id="UP001290101">
    <property type="component" value="Unassembled WGS sequence"/>
</dbReference>
<dbReference type="PANTHER" id="PTHR39173:SF1">
    <property type="entry name" value="ACETYLTRANSFERASE"/>
    <property type="match status" value="1"/>
</dbReference>
<dbReference type="Gene3D" id="3.40.630.30">
    <property type="match status" value="1"/>
</dbReference>
<keyword evidence="2" id="KW-0012">Acyltransferase</keyword>
<organism evidence="2 3">
    <name type="scientific">Micromonospora sicca</name>
    <dbReference type="NCBI Taxonomy" id="2202420"/>
    <lineage>
        <taxon>Bacteria</taxon>
        <taxon>Bacillati</taxon>
        <taxon>Actinomycetota</taxon>
        <taxon>Actinomycetes</taxon>
        <taxon>Micromonosporales</taxon>
        <taxon>Micromonosporaceae</taxon>
        <taxon>Micromonospora</taxon>
    </lineage>
</organism>
<evidence type="ECO:0000259" key="1">
    <source>
        <dbReference type="PROSITE" id="PS51186"/>
    </source>
</evidence>
<dbReference type="PANTHER" id="PTHR39173">
    <property type="entry name" value="ACETYLTRANSFERASE"/>
    <property type="match status" value="1"/>
</dbReference>
<keyword evidence="3" id="KW-1185">Reference proteome</keyword>
<dbReference type="PROSITE" id="PS51186">
    <property type="entry name" value="GNAT"/>
    <property type="match status" value="1"/>
</dbReference>
<evidence type="ECO:0000313" key="2">
    <source>
        <dbReference type="EMBL" id="MDZ5494577.1"/>
    </source>
</evidence>
<protein>
    <submittedName>
        <fullName evidence="2">GNAT family N-acetyltransferase</fullName>
        <ecNumber evidence="2">2.3.1.-</ecNumber>
    </submittedName>
</protein>
<dbReference type="SUPFAM" id="SSF55729">
    <property type="entry name" value="Acyl-CoA N-acyltransferases (Nat)"/>
    <property type="match status" value="1"/>
</dbReference>
<gene>
    <name evidence="2" type="ORF">U2F25_34935</name>
</gene>
<dbReference type="CDD" id="cd04301">
    <property type="entry name" value="NAT_SF"/>
    <property type="match status" value="1"/>
</dbReference>
<proteinExistence type="predicted"/>
<sequence length="95" mass="10276">MPSGAAWPLTGSSDYALWAGHIGFGIRPSARRRGLATWALGRMLEEARMLGLDRVLAVCAVDNGASARTIERCGGVFEGVRETRLGPARRYCIEL</sequence>
<dbReference type="RefSeq" id="WP_322444033.1">
    <property type="nucleotide sequence ID" value="NZ_JAXOTQ010000086.1"/>
</dbReference>
<dbReference type="Pfam" id="PF13302">
    <property type="entry name" value="Acetyltransf_3"/>
    <property type="match status" value="1"/>
</dbReference>
<comment type="caution">
    <text evidence="2">The sequence shown here is derived from an EMBL/GenBank/DDBJ whole genome shotgun (WGS) entry which is preliminary data.</text>
</comment>
<reference evidence="2 3" key="1">
    <citation type="submission" date="2023-12" db="EMBL/GenBank/DDBJ databases">
        <title>Micromonospora sp. nov., isolated from Atacama Desert.</title>
        <authorList>
            <person name="Carro L."/>
            <person name="Golinska P."/>
            <person name="Klenk H.-P."/>
            <person name="Goodfellow M."/>
        </authorList>
    </citation>
    <scope>NUCLEOTIDE SEQUENCE [LARGE SCALE GENOMIC DNA]</scope>
    <source>
        <strain evidence="2 3">4G53</strain>
    </source>
</reference>
<dbReference type="GO" id="GO:0016746">
    <property type="term" value="F:acyltransferase activity"/>
    <property type="evidence" value="ECO:0007669"/>
    <property type="project" value="UniProtKB-KW"/>
</dbReference>
<dbReference type="EMBL" id="JAXOTQ010000086">
    <property type="protein sequence ID" value="MDZ5494577.1"/>
    <property type="molecule type" value="Genomic_DNA"/>
</dbReference>
<feature type="domain" description="N-acetyltransferase" evidence="1">
    <location>
        <begin position="1"/>
        <end position="95"/>
    </location>
</feature>
<accession>A0ABU5JPL2</accession>
<evidence type="ECO:0000313" key="3">
    <source>
        <dbReference type="Proteomes" id="UP001290101"/>
    </source>
</evidence>
<name>A0ABU5JPL2_9ACTN</name>